<evidence type="ECO:0000313" key="1">
    <source>
        <dbReference type="EMBL" id="AJC11525.1"/>
    </source>
</evidence>
<dbReference type="OrthoDB" id="3175275at2"/>
<sequence length="122" mass="13823">MHTVIDESVILRYLLDDDKVESKQAYDVISTGQAQTYPESIARVAITLRDVYRVPRTMIGTALLYLLEDVHINDQAIVEYSVRLFASTVLDYNDCMLLARNAVAGNPIVTFDKPVLKRSFKI</sequence>
<gene>
    <name evidence="1" type="ORF">JI75_01305</name>
</gene>
<organism evidence="1 2">
    <name type="scientific">Berryella intestinalis</name>
    <dbReference type="NCBI Taxonomy" id="1531429"/>
    <lineage>
        <taxon>Bacteria</taxon>
        <taxon>Bacillati</taxon>
        <taxon>Actinomycetota</taxon>
        <taxon>Coriobacteriia</taxon>
        <taxon>Eggerthellales</taxon>
        <taxon>Eggerthellaceae</taxon>
        <taxon>Berryella</taxon>
    </lineage>
</organism>
<dbReference type="KEGG" id="cbac:JI75_01305"/>
<protein>
    <submittedName>
        <fullName evidence="1">Nucleotide-binding protein</fullName>
    </submittedName>
</protein>
<proteinExistence type="predicted"/>
<reference evidence="1 2" key="2">
    <citation type="journal article" date="2015" name="Genome Announc.">
        <title>Complete Genome Sequence of Coriobacteriaceae Strain 68-1-3, a Novel Mucus-Degrading Isolate from the Swine Intestinal Tract.</title>
        <authorList>
            <person name="Looft T."/>
            <person name="Bayles D.O."/>
            <person name="Alt D.P."/>
            <person name="Stanton T.B."/>
        </authorList>
    </citation>
    <scope>NUCLEOTIDE SEQUENCE [LARGE SCALE GENOMIC DNA]</scope>
    <source>
        <strain evidence="1 2">68-1-3</strain>
    </source>
</reference>
<name>A0A0A8B2A1_9ACTN</name>
<dbReference type="EMBL" id="CP009302">
    <property type="protein sequence ID" value="AJC11525.1"/>
    <property type="molecule type" value="Genomic_DNA"/>
</dbReference>
<keyword evidence="2" id="KW-1185">Reference proteome</keyword>
<dbReference type="AlphaFoldDB" id="A0A0A8B2A1"/>
<evidence type="ECO:0000313" key="2">
    <source>
        <dbReference type="Proteomes" id="UP000031121"/>
    </source>
</evidence>
<dbReference type="RefSeq" id="WP_039688135.1">
    <property type="nucleotide sequence ID" value="NZ_CP009302.1"/>
</dbReference>
<dbReference type="SUPFAM" id="SSF88723">
    <property type="entry name" value="PIN domain-like"/>
    <property type="match status" value="1"/>
</dbReference>
<dbReference type="InterPro" id="IPR029060">
    <property type="entry name" value="PIN-like_dom_sf"/>
</dbReference>
<dbReference type="Proteomes" id="UP000031121">
    <property type="component" value="Chromosome"/>
</dbReference>
<dbReference type="HOGENOM" id="CLU_121449_1_1_11"/>
<reference evidence="2" key="1">
    <citation type="submission" date="2014-08" db="EMBL/GenBank/DDBJ databases">
        <title>Coriobacteriaceae sp. complete genome.</title>
        <authorList>
            <person name="Looft T."/>
            <person name="Bayles D.O."/>
            <person name="Stanton T.B."/>
        </authorList>
    </citation>
    <scope>NUCLEOTIDE SEQUENCE [LARGE SCALE GENOMIC DNA]</scope>
    <source>
        <strain evidence="2">68-1-3</strain>
    </source>
</reference>
<accession>A0A0A8B2A1</accession>